<reference evidence="1 2" key="1">
    <citation type="journal article" date="2014" name="Mol. Plant">
        <title>Chromosome Scale Genome Assembly and Transcriptome Profiling of Nannochloropsis gaditana in Nitrogen Depletion.</title>
        <authorList>
            <person name="Corteggiani Carpinelli E."/>
            <person name="Telatin A."/>
            <person name="Vitulo N."/>
            <person name="Forcato C."/>
            <person name="D'Angelo M."/>
            <person name="Schiavon R."/>
            <person name="Vezzi A."/>
            <person name="Giacometti G.M."/>
            <person name="Morosinotto T."/>
            <person name="Valle G."/>
        </authorList>
    </citation>
    <scope>NUCLEOTIDE SEQUENCE [LARGE SCALE GENOMIC DNA]</scope>
    <source>
        <strain evidence="1 2">B-31</strain>
    </source>
</reference>
<comment type="caution">
    <text evidence="1">The sequence shown here is derived from an EMBL/GenBank/DDBJ whole genome shotgun (WGS) entry which is preliminary data.</text>
</comment>
<dbReference type="AlphaFoldDB" id="W7TGU3"/>
<dbReference type="Proteomes" id="UP000019335">
    <property type="component" value="Chromosome 11"/>
</dbReference>
<protein>
    <submittedName>
        <fullName evidence="1">Uncharacterized protein</fullName>
    </submittedName>
</protein>
<organism evidence="1 2">
    <name type="scientific">Nannochloropsis gaditana</name>
    <dbReference type="NCBI Taxonomy" id="72520"/>
    <lineage>
        <taxon>Eukaryota</taxon>
        <taxon>Sar</taxon>
        <taxon>Stramenopiles</taxon>
        <taxon>Ochrophyta</taxon>
        <taxon>Eustigmatophyceae</taxon>
        <taxon>Eustigmatales</taxon>
        <taxon>Monodopsidaceae</taxon>
        <taxon>Nannochloropsis</taxon>
    </lineage>
</organism>
<accession>W7TGU3</accession>
<evidence type="ECO:0000313" key="1">
    <source>
        <dbReference type="EMBL" id="EWM25327.1"/>
    </source>
</evidence>
<sequence length="88" mass="10346">MECLGTEPTCARTTRACRRSMPRARSSTCCRHLCLSFRRPALCENWFPRWAGRWKPLGPLPVFNTHQSKSIKINNLNYIMREREKFSS</sequence>
<keyword evidence="2" id="KW-1185">Reference proteome</keyword>
<name>W7TGU3_9STRA</name>
<dbReference type="EMBL" id="AZIL01000940">
    <property type="protein sequence ID" value="EWM25327.1"/>
    <property type="molecule type" value="Genomic_DNA"/>
</dbReference>
<proteinExistence type="predicted"/>
<gene>
    <name evidence="1" type="ORF">Naga_100880g1</name>
</gene>
<evidence type="ECO:0000313" key="2">
    <source>
        <dbReference type="Proteomes" id="UP000019335"/>
    </source>
</evidence>